<protein>
    <submittedName>
        <fullName evidence="4">RNase E specificity factor CsrD</fullName>
    </submittedName>
</protein>
<dbReference type="CDD" id="cd01948">
    <property type="entry name" value="EAL"/>
    <property type="match status" value="1"/>
</dbReference>
<keyword evidence="1" id="KW-1133">Transmembrane helix</keyword>
<dbReference type="Pfam" id="PF00990">
    <property type="entry name" value="GGDEF"/>
    <property type="match status" value="1"/>
</dbReference>
<evidence type="ECO:0000313" key="5">
    <source>
        <dbReference type="Proteomes" id="UP001157353"/>
    </source>
</evidence>
<dbReference type="InterPro" id="IPR001633">
    <property type="entry name" value="EAL_dom"/>
</dbReference>
<dbReference type="PROSITE" id="PS50887">
    <property type="entry name" value="GGDEF"/>
    <property type="match status" value="1"/>
</dbReference>
<dbReference type="PROSITE" id="PS50883">
    <property type="entry name" value="EAL"/>
    <property type="match status" value="1"/>
</dbReference>
<dbReference type="SUPFAM" id="SSF55073">
    <property type="entry name" value="Nucleotide cyclase"/>
    <property type="match status" value="1"/>
</dbReference>
<dbReference type="InterPro" id="IPR000160">
    <property type="entry name" value="GGDEF_dom"/>
</dbReference>
<organism evidence="4 5">
    <name type="scientific">Psychromonas marina</name>
    <dbReference type="NCBI Taxonomy" id="88364"/>
    <lineage>
        <taxon>Bacteria</taxon>
        <taxon>Pseudomonadati</taxon>
        <taxon>Pseudomonadota</taxon>
        <taxon>Gammaproteobacteria</taxon>
        <taxon>Alteromonadales</taxon>
        <taxon>Psychromonadaceae</taxon>
        <taxon>Psychromonas</taxon>
    </lineage>
</organism>
<dbReference type="PROSITE" id="PS51257">
    <property type="entry name" value="PROKAR_LIPOPROTEIN"/>
    <property type="match status" value="1"/>
</dbReference>
<dbReference type="InterPro" id="IPR043128">
    <property type="entry name" value="Rev_trsase/Diguanyl_cyclase"/>
</dbReference>
<dbReference type="InterPro" id="IPR033423">
    <property type="entry name" value="GAPES4"/>
</dbReference>
<gene>
    <name evidence="4" type="ORF">GCM10007916_05540</name>
</gene>
<accession>A0ABQ6DWQ0</accession>
<evidence type="ECO:0000259" key="3">
    <source>
        <dbReference type="PROSITE" id="PS50887"/>
    </source>
</evidence>
<dbReference type="SUPFAM" id="SSF141868">
    <property type="entry name" value="EAL domain-like"/>
    <property type="match status" value="1"/>
</dbReference>
<dbReference type="InterPro" id="IPR050706">
    <property type="entry name" value="Cyclic-di-GMP_PDE-like"/>
</dbReference>
<feature type="domain" description="GGDEF" evidence="3">
    <location>
        <begin position="250"/>
        <end position="383"/>
    </location>
</feature>
<feature type="domain" description="EAL" evidence="2">
    <location>
        <begin position="394"/>
        <end position="640"/>
    </location>
</feature>
<feature type="transmembrane region" description="Helical" evidence="1">
    <location>
        <begin position="7"/>
        <end position="30"/>
    </location>
</feature>
<dbReference type="InterPro" id="IPR029787">
    <property type="entry name" value="Nucleotide_cyclase"/>
</dbReference>
<keyword evidence="5" id="KW-1185">Reference proteome</keyword>
<proteinExistence type="predicted"/>
<dbReference type="RefSeq" id="WP_284202604.1">
    <property type="nucleotide sequence ID" value="NZ_BSPQ01000001.1"/>
</dbReference>
<keyword evidence="1" id="KW-0812">Transmembrane</keyword>
<evidence type="ECO:0000313" key="4">
    <source>
        <dbReference type="EMBL" id="GLS89487.1"/>
    </source>
</evidence>
<keyword evidence="1" id="KW-0472">Membrane</keyword>
<evidence type="ECO:0000256" key="1">
    <source>
        <dbReference type="SAM" id="Phobius"/>
    </source>
</evidence>
<dbReference type="Gene3D" id="3.20.20.450">
    <property type="entry name" value="EAL domain"/>
    <property type="match status" value="1"/>
</dbReference>
<dbReference type="Pfam" id="PF17157">
    <property type="entry name" value="GAPES4"/>
    <property type="match status" value="1"/>
</dbReference>
<dbReference type="EMBL" id="BSPQ01000001">
    <property type="protein sequence ID" value="GLS89487.1"/>
    <property type="molecule type" value="Genomic_DNA"/>
</dbReference>
<dbReference type="Proteomes" id="UP001157353">
    <property type="component" value="Unassembled WGS sequence"/>
</dbReference>
<dbReference type="PANTHER" id="PTHR33121:SF32">
    <property type="entry name" value="RNASE E SPECIFICITY FACTOR CSRD"/>
    <property type="match status" value="1"/>
</dbReference>
<evidence type="ECO:0000259" key="2">
    <source>
        <dbReference type="PROSITE" id="PS50883"/>
    </source>
</evidence>
<dbReference type="InterPro" id="IPR035919">
    <property type="entry name" value="EAL_sf"/>
</dbReference>
<dbReference type="Gene3D" id="3.30.70.270">
    <property type="match status" value="1"/>
</dbReference>
<dbReference type="PANTHER" id="PTHR33121">
    <property type="entry name" value="CYCLIC DI-GMP PHOSPHODIESTERASE PDEF"/>
    <property type="match status" value="1"/>
</dbReference>
<name>A0ABQ6DWQ0_9GAMM</name>
<feature type="transmembrane region" description="Helical" evidence="1">
    <location>
        <begin position="133"/>
        <end position="152"/>
    </location>
</feature>
<reference evidence="5" key="1">
    <citation type="journal article" date="2019" name="Int. J. Syst. Evol. Microbiol.">
        <title>The Global Catalogue of Microorganisms (GCM) 10K type strain sequencing project: providing services to taxonomists for standard genome sequencing and annotation.</title>
        <authorList>
            <consortium name="The Broad Institute Genomics Platform"/>
            <consortium name="The Broad Institute Genome Sequencing Center for Infectious Disease"/>
            <person name="Wu L."/>
            <person name="Ma J."/>
        </authorList>
    </citation>
    <scope>NUCLEOTIDE SEQUENCE [LARGE SCALE GENOMIC DNA]</scope>
    <source>
        <strain evidence="5">NBRC 103166</strain>
    </source>
</reference>
<dbReference type="SMART" id="SM00267">
    <property type="entry name" value="GGDEF"/>
    <property type="match status" value="1"/>
</dbReference>
<sequence>MKFTDKFTFITTTVVLSCIALILVGGLFSLRSLTLQYHHNKIDGVVQVIESQLDKHVERKEFDVWLPDLLDASGIVRLQIKHKDKVLFQNYYENRHFFPDNLLIRYQYELDRYPDVALILHTRQPFDSLKFTVVPLLGVSAAILISLLLLGFSMHWIKKQFRGAELLEKRAKYILQNNSTARVGSAGEWPKSASKALDILNKKLDESKKERSYFDEHIRSKAFLDETTGIGNRLAFENQLDATAVDAVIFSSALLQIKLNELEAIQERYGKEKRNKFLLQVTELLKEFTTRYVDPFYGRTDKAEFSLILPQMSYEEAEVSAKQLTKLLLQLQLPEEFDIDEFFHIGVVNFYYGEKPQSIMEDLNRASLIAKHQKSSGWFLEEQEVKQTSLLKGTVRWRSLLEGVLEKDTLLIYRQPLVLRDGNRELYSELWPRITGYDGEVIAAGVFLPMAEKCGLQHHFEHLMLQKVLTLLSDRGDRSAPIAINLSSAILLDRRRMKWFTFELLQLRKVLRSNLVVEIAEQVVVDNYDTLRNVLIGLQKVGCKIAIDNVGKSIVNTAYIIDFSIDYLKLHPGLVRDINLRKTNQTALQSLMASCLNSPTKVIAVGVENIDEWKCLLKMGIFAGQGPLFSIARPLYLCKE</sequence>
<dbReference type="SMART" id="SM00052">
    <property type="entry name" value="EAL"/>
    <property type="match status" value="1"/>
</dbReference>
<comment type="caution">
    <text evidence="4">The sequence shown here is derived from an EMBL/GenBank/DDBJ whole genome shotgun (WGS) entry which is preliminary data.</text>
</comment>
<dbReference type="Pfam" id="PF00563">
    <property type="entry name" value="EAL"/>
    <property type="match status" value="1"/>
</dbReference>